<organism evidence="17 18">
    <name type="scientific">Bifidobacterium aquikefiri</name>
    <dbReference type="NCBI Taxonomy" id="1653207"/>
    <lineage>
        <taxon>Bacteria</taxon>
        <taxon>Bacillati</taxon>
        <taxon>Actinomycetota</taxon>
        <taxon>Actinomycetes</taxon>
        <taxon>Bifidobacteriales</taxon>
        <taxon>Bifidobacteriaceae</taxon>
        <taxon>Bifidobacterium</taxon>
    </lineage>
</organism>
<dbReference type="InterPro" id="IPR013014">
    <property type="entry name" value="PTS_EIIC_2"/>
</dbReference>
<name>A0A261G827_9BIFI</name>
<keyword evidence="2" id="KW-0813">Transport</keyword>
<dbReference type="Proteomes" id="UP000216451">
    <property type="component" value="Unassembled WGS sequence"/>
</dbReference>
<evidence type="ECO:0000259" key="14">
    <source>
        <dbReference type="PROSITE" id="PS51098"/>
    </source>
</evidence>
<evidence type="ECO:0000313" key="18">
    <source>
        <dbReference type="Proteomes" id="UP000216451"/>
    </source>
</evidence>
<feature type="transmembrane region" description="Helical" evidence="12">
    <location>
        <begin position="274"/>
        <end position="296"/>
    </location>
</feature>
<dbReference type="GO" id="GO:0005886">
    <property type="term" value="C:plasma membrane"/>
    <property type="evidence" value="ECO:0007669"/>
    <property type="project" value="UniProtKB-SubCell"/>
</dbReference>
<evidence type="ECO:0000256" key="2">
    <source>
        <dbReference type="ARBA" id="ARBA00022448"/>
    </source>
</evidence>
<evidence type="ECO:0000256" key="8">
    <source>
        <dbReference type="ARBA" id="ARBA00022777"/>
    </source>
</evidence>
<evidence type="ECO:0000256" key="10">
    <source>
        <dbReference type="ARBA" id="ARBA00023136"/>
    </source>
</evidence>
<dbReference type="Pfam" id="PF00358">
    <property type="entry name" value="PTS_EIIA_1"/>
    <property type="match status" value="1"/>
</dbReference>
<dbReference type="GO" id="GO:0016301">
    <property type="term" value="F:kinase activity"/>
    <property type="evidence" value="ECO:0007669"/>
    <property type="project" value="UniProtKB-KW"/>
</dbReference>
<comment type="subcellular location">
    <subcellularLocation>
        <location evidence="1">Cell membrane</location>
        <topology evidence="1">Multi-pass membrane protein</topology>
    </subcellularLocation>
</comment>
<evidence type="ECO:0000256" key="12">
    <source>
        <dbReference type="SAM" id="Phobius"/>
    </source>
</evidence>
<dbReference type="NCBIfam" id="TIGR00830">
    <property type="entry name" value="PTBA"/>
    <property type="match status" value="1"/>
</dbReference>
<dbReference type="SUPFAM" id="SSF51261">
    <property type="entry name" value="Duplicated hybrid motif"/>
    <property type="match status" value="1"/>
</dbReference>
<dbReference type="SUPFAM" id="SSF55604">
    <property type="entry name" value="Glucose permease domain IIB"/>
    <property type="match status" value="1"/>
</dbReference>
<feature type="transmembrane region" description="Helical" evidence="12">
    <location>
        <begin position="178"/>
        <end position="202"/>
    </location>
</feature>
<feature type="domain" description="PTS EIIB type-1" evidence="14">
    <location>
        <begin position="8"/>
        <end position="90"/>
    </location>
</feature>
<evidence type="ECO:0000256" key="6">
    <source>
        <dbReference type="ARBA" id="ARBA00022683"/>
    </source>
</evidence>
<dbReference type="PROSITE" id="PS01035">
    <property type="entry name" value="PTS_EIIB_TYPE_1_CYS"/>
    <property type="match status" value="1"/>
</dbReference>
<dbReference type="InterPro" id="IPR001127">
    <property type="entry name" value="PTS_EIIA_1_perm"/>
</dbReference>
<evidence type="ECO:0000259" key="15">
    <source>
        <dbReference type="PROSITE" id="PS51103"/>
    </source>
</evidence>
<evidence type="ECO:0000256" key="1">
    <source>
        <dbReference type="ARBA" id="ARBA00004651"/>
    </source>
</evidence>
<feature type="transmembrane region" description="Helical" evidence="12">
    <location>
        <begin position="144"/>
        <end position="166"/>
    </location>
</feature>
<dbReference type="FunFam" id="2.70.70.10:FF:000001">
    <property type="entry name" value="PTS system glucose-specific IIA component"/>
    <property type="match status" value="1"/>
</dbReference>
<dbReference type="PROSITE" id="PS51098">
    <property type="entry name" value="PTS_EIIB_TYPE_1"/>
    <property type="match status" value="1"/>
</dbReference>
<proteinExistence type="predicted"/>
<feature type="transmembrane region" description="Helical" evidence="12">
    <location>
        <begin position="389"/>
        <end position="409"/>
    </location>
</feature>
<gene>
    <name evidence="17" type="ORF">BAQU_0673</name>
</gene>
<evidence type="ECO:0000256" key="11">
    <source>
        <dbReference type="PROSITE-ProRule" id="PRU00421"/>
    </source>
</evidence>
<dbReference type="PROSITE" id="PS51093">
    <property type="entry name" value="PTS_EIIA_TYPE_1"/>
    <property type="match status" value="1"/>
</dbReference>
<feature type="transmembrane region" description="Helical" evidence="12">
    <location>
        <begin position="243"/>
        <end position="262"/>
    </location>
</feature>
<keyword evidence="8" id="KW-0418">Kinase</keyword>
<dbReference type="InterPro" id="IPR001996">
    <property type="entry name" value="PTS_IIB_1"/>
</dbReference>
<keyword evidence="9 12" id="KW-1133">Transmembrane helix</keyword>
<dbReference type="InterPro" id="IPR011055">
    <property type="entry name" value="Dup_hybrid_motif"/>
</dbReference>
<evidence type="ECO:0000256" key="3">
    <source>
        <dbReference type="ARBA" id="ARBA00022475"/>
    </source>
</evidence>
<dbReference type="InterPro" id="IPR050558">
    <property type="entry name" value="PTS_Sugar-Specific_Components"/>
</dbReference>
<dbReference type="PANTHER" id="PTHR30175">
    <property type="entry name" value="PHOSPHOTRANSFERASE SYSTEM TRANSPORT PROTEIN"/>
    <property type="match status" value="1"/>
</dbReference>
<evidence type="ECO:0000256" key="4">
    <source>
        <dbReference type="ARBA" id="ARBA00022597"/>
    </source>
</evidence>
<dbReference type="Gene3D" id="2.70.70.10">
    <property type="entry name" value="Glucose Permease (Domain IIA)"/>
    <property type="match status" value="1"/>
</dbReference>
<dbReference type="GeneID" id="98295344"/>
<dbReference type="AlphaFoldDB" id="A0A261G827"/>
<evidence type="ECO:0000259" key="13">
    <source>
        <dbReference type="PROSITE" id="PS51093"/>
    </source>
</evidence>
<dbReference type="PROSITE" id="PS00371">
    <property type="entry name" value="PTS_EIIA_TYPE_1_HIS"/>
    <property type="match status" value="1"/>
</dbReference>
<dbReference type="EMBL" id="MWXA01000004">
    <property type="protein sequence ID" value="OZG67581.1"/>
    <property type="molecule type" value="Genomic_DNA"/>
</dbReference>
<dbReference type="GO" id="GO:0008982">
    <property type="term" value="F:protein-N(PI)-phosphohistidine-sugar phosphotransferase activity"/>
    <property type="evidence" value="ECO:0007669"/>
    <property type="project" value="InterPro"/>
</dbReference>
<reference evidence="17 18" key="1">
    <citation type="journal article" date="2017" name="BMC Genomics">
        <title>Comparative genomic and phylogenomic analyses of the Bifidobacteriaceae family.</title>
        <authorList>
            <person name="Lugli G.A."/>
            <person name="Milani C."/>
            <person name="Turroni F."/>
            <person name="Duranti S."/>
            <person name="Mancabelli L."/>
            <person name="Mangifesta M."/>
            <person name="Ferrario C."/>
            <person name="Modesto M."/>
            <person name="Mattarelli P."/>
            <person name="Jiri K."/>
            <person name="van Sinderen D."/>
            <person name="Ventura M."/>
        </authorList>
    </citation>
    <scope>NUCLEOTIDE SEQUENCE [LARGE SCALE GENOMIC DNA]</scope>
    <source>
        <strain evidence="17 18">LMG 28769</strain>
    </source>
</reference>
<dbReference type="Pfam" id="PF00367">
    <property type="entry name" value="PTS_EIIB"/>
    <property type="match status" value="1"/>
</dbReference>
<dbReference type="InterPro" id="IPR018113">
    <property type="entry name" value="PTrfase_EIIB_Cys"/>
</dbReference>
<evidence type="ECO:0000256" key="7">
    <source>
        <dbReference type="ARBA" id="ARBA00022692"/>
    </source>
</evidence>
<dbReference type="GO" id="GO:0090588">
    <property type="term" value="F:protein-phosphocysteine-N-acetylmuramate phosphotransferase system transporter activity"/>
    <property type="evidence" value="ECO:0007669"/>
    <property type="project" value="TreeGrafter"/>
</dbReference>
<keyword evidence="18" id="KW-1185">Reference proteome</keyword>
<evidence type="ECO:0000256" key="9">
    <source>
        <dbReference type="ARBA" id="ARBA00022989"/>
    </source>
</evidence>
<feature type="transmembrane region" description="Helical" evidence="12">
    <location>
        <begin position="316"/>
        <end position="337"/>
    </location>
</feature>
<dbReference type="InterPro" id="IPR036878">
    <property type="entry name" value="Glu_permease_IIB"/>
</dbReference>
<dbReference type="InterPro" id="IPR003352">
    <property type="entry name" value="PTS_EIIC"/>
</dbReference>
<dbReference type="GO" id="GO:0009401">
    <property type="term" value="P:phosphoenolpyruvate-dependent sugar phosphotransferase system"/>
    <property type="evidence" value="ECO:0007669"/>
    <property type="project" value="UniProtKB-KW"/>
</dbReference>
<dbReference type="PROSITE" id="PS51104">
    <property type="entry name" value="PTS_EIIC_TYPE_2"/>
    <property type="match status" value="1"/>
</dbReference>
<dbReference type="RefSeq" id="WP_094692772.1">
    <property type="nucleotide sequence ID" value="NZ_JBDNSG010000024.1"/>
</dbReference>
<dbReference type="Gene3D" id="3.30.1360.60">
    <property type="entry name" value="Glucose permease domain IIB"/>
    <property type="match status" value="1"/>
</dbReference>
<keyword evidence="3" id="KW-1003">Cell membrane</keyword>
<sequence>MAGEDKYRSIGESIYDNVGGTQNVEKLINCMTRVRMTIRDESKVDVAGLKKIPGVLGVVQEDTLQVVLGPGVVSKVAQSMVDEVGVDLGAPFPEGAKAHTAKSGHDYKSAKEEVEAKAEQVHSAHKAALKQTWWRAALKHISSIFIPLIPAFVGAGLISGIAGVLGNLQTVGAIGAEWGTFILTMKVINQGLFAFLNVYIGINAAKEFGATQGLGGIIAGLIYLPGVVAPLALPNVFTGKDLVAGSGGVLGVLFAVWIMSYVERWFHKHIPDSLDIIIVPFLTLLVMGLFTIFLVMPAAGWVSNSLVGAINWVLNVGGAFSGFVLGLVFLPMVMLGLHQILTPIHLEMIKDLGMTPLLPILAMAGAGQVGAAIALWIRCRKNKQLTRMIKGALPVGILGVGEPLIYGVSLPLGRPFITACIGGGVGGAVVGAIGGIGATSIGPSGIALIPLIAGGFGKALGYVIGLLAAYLGGFVATYFFGTPKSAMVATAEDGTILEGAAAGTNAQDTSTPEELESEQEHTMAGLNTQTDTHTTVVTDMVAPVEGNLIQLGEVDDETFSQKLLGDGFAVNPEMQTVVAPVDGKIFTISDTKHAFTMISDSGLEVLVHLGIDTVELDGGPFSFSVKVGQHVLAGQQLGLMDLEKIREAGKKDTVITVVTNMDAVSSFGSYTNQHIEVGTKVLSVTGKEH</sequence>
<keyword evidence="7 12" id="KW-0812">Transmembrane</keyword>
<dbReference type="PANTHER" id="PTHR30175:SF3">
    <property type="entry name" value="PTS SYSTEM N-ACETYLMURAMIC ACID-SPECIFIC EIIBC COMPONENT"/>
    <property type="match status" value="1"/>
</dbReference>
<accession>A0A261G827</accession>
<keyword evidence="4" id="KW-0762">Sugar transport</keyword>
<dbReference type="InterPro" id="IPR013013">
    <property type="entry name" value="PTS_EIIC_1"/>
</dbReference>
<feature type="transmembrane region" description="Helical" evidence="12">
    <location>
        <begin position="214"/>
        <end position="237"/>
    </location>
</feature>
<feature type="domain" description="PTS EIIA type-1" evidence="13">
    <location>
        <begin position="556"/>
        <end position="660"/>
    </location>
</feature>
<feature type="transmembrane region" description="Helical" evidence="12">
    <location>
        <begin position="459"/>
        <end position="480"/>
    </location>
</feature>
<evidence type="ECO:0000313" key="17">
    <source>
        <dbReference type="EMBL" id="OZG67581.1"/>
    </source>
</evidence>
<dbReference type="OrthoDB" id="9797715at2"/>
<dbReference type="Pfam" id="PF02378">
    <property type="entry name" value="PTS_EIIC"/>
    <property type="match status" value="1"/>
</dbReference>
<keyword evidence="10 12" id="KW-0472">Membrane</keyword>
<evidence type="ECO:0000259" key="16">
    <source>
        <dbReference type="PROSITE" id="PS51104"/>
    </source>
</evidence>
<feature type="domain" description="PTS EIIC type-1" evidence="15">
    <location>
        <begin position="139"/>
        <end position="494"/>
    </location>
</feature>
<feature type="domain" description="PTS EIIC type-2" evidence="16">
    <location>
        <begin position="137"/>
        <end position="478"/>
    </location>
</feature>
<feature type="transmembrane region" description="Helical" evidence="12">
    <location>
        <begin position="357"/>
        <end position="377"/>
    </location>
</feature>
<keyword evidence="5" id="KW-0808">Transferase</keyword>
<comment type="caution">
    <text evidence="17">The sequence shown here is derived from an EMBL/GenBank/DDBJ whole genome shotgun (WGS) entry which is preliminary data.</text>
</comment>
<protein>
    <submittedName>
        <fullName evidence="17">Sucrose-specific PTS system IIBC component</fullName>
    </submittedName>
</protein>
<dbReference type="CDD" id="cd00212">
    <property type="entry name" value="PTS_IIB_glc"/>
    <property type="match status" value="1"/>
</dbReference>
<feature type="active site" description="Phosphocysteine intermediate; for EIIB activity" evidence="11">
    <location>
        <position position="30"/>
    </location>
</feature>
<keyword evidence="6" id="KW-0598">Phosphotransferase system</keyword>
<evidence type="ECO:0000256" key="5">
    <source>
        <dbReference type="ARBA" id="ARBA00022679"/>
    </source>
</evidence>
<dbReference type="PROSITE" id="PS51103">
    <property type="entry name" value="PTS_EIIC_TYPE_1"/>
    <property type="match status" value="1"/>
</dbReference>